<feature type="region of interest" description="Disordered" evidence="1">
    <location>
        <begin position="205"/>
        <end position="244"/>
    </location>
</feature>
<protein>
    <submittedName>
        <fullName evidence="2">Uncharacterized protein</fullName>
    </submittedName>
</protein>
<evidence type="ECO:0000256" key="1">
    <source>
        <dbReference type="SAM" id="MobiDB-lite"/>
    </source>
</evidence>
<organism evidence="2 3">
    <name type="scientific">Exidia glandulosa HHB12029</name>
    <dbReference type="NCBI Taxonomy" id="1314781"/>
    <lineage>
        <taxon>Eukaryota</taxon>
        <taxon>Fungi</taxon>
        <taxon>Dikarya</taxon>
        <taxon>Basidiomycota</taxon>
        <taxon>Agaricomycotina</taxon>
        <taxon>Agaricomycetes</taxon>
        <taxon>Auriculariales</taxon>
        <taxon>Exidiaceae</taxon>
        <taxon>Exidia</taxon>
    </lineage>
</organism>
<evidence type="ECO:0000313" key="3">
    <source>
        <dbReference type="Proteomes" id="UP000077266"/>
    </source>
</evidence>
<feature type="compositionally biased region" description="Polar residues" evidence="1">
    <location>
        <begin position="226"/>
        <end position="239"/>
    </location>
</feature>
<reference evidence="2 3" key="1">
    <citation type="journal article" date="2016" name="Mol. Biol. Evol.">
        <title>Comparative Genomics of Early-Diverging Mushroom-Forming Fungi Provides Insights into the Origins of Lignocellulose Decay Capabilities.</title>
        <authorList>
            <person name="Nagy L.G."/>
            <person name="Riley R."/>
            <person name="Tritt A."/>
            <person name="Adam C."/>
            <person name="Daum C."/>
            <person name="Floudas D."/>
            <person name="Sun H."/>
            <person name="Yadav J.S."/>
            <person name="Pangilinan J."/>
            <person name="Larsson K.H."/>
            <person name="Matsuura K."/>
            <person name="Barry K."/>
            <person name="Labutti K."/>
            <person name="Kuo R."/>
            <person name="Ohm R.A."/>
            <person name="Bhattacharya S.S."/>
            <person name="Shirouzu T."/>
            <person name="Yoshinaga Y."/>
            <person name="Martin F.M."/>
            <person name="Grigoriev I.V."/>
            <person name="Hibbett D.S."/>
        </authorList>
    </citation>
    <scope>NUCLEOTIDE SEQUENCE [LARGE SCALE GENOMIC DNA]</scope>
    <source>
        <strain evidence="2 3">HHB12029</strain>
    </source>
</reference>
<dbReference type="EMBL" id="KV426385">
    <property type="protein sequence ID" value="KZV81533.1"/>
    <property type="molecule type" value="Genomic_DNA"/>
</dbReference>
<proteinExistence type="predicted"/>
<gene>
    <name evidence="2" type="ORF">EXIGLDRAFT_755534</name>
</gene>
<name>A0A165BZH8_EXIGL</name>
<dbReference type="Proteomes" id="UP000077266">
    <property type="component" value="Unassembled WGS sequence"/>
</dbReference>
<keyword evidence="3" id="KW-1185">Reference proteome</keyword>
<feature type="non-terminal residue" evidence="2">
    <location>
        <position position="426"/>
    </location>
</feature>
<dbReference type="AlphaFoldDB" id="A0A165BZH8"/>
<evidence type="ECO:0000313" key="2">
    <source>
        <dbReference type="EMBL" id="KZV81533.1"/>
    </source>
</evidence>
<sequence>MDPCTNFSMLLGTTLLAVLGAVTTHIHLGIPSSRSSQFAASAMPSPSPSSWIPLQHYNSRAALPPSYDPIVTTATVSCAYDGLKPQPDITFLSQCIFEYVAQLLAPAHRDSEVIVTYLFIATLLALKPDVRYQFYKLLFLAYYAARASVIAAASLVPADLRTLALFVWREVLLEIGYLSHMDYTPPARPEERADTHDNIIRAADDDSHVTQNTTGPDIDPSATIPAGSQVNEAGPSTSDGPRLRRLDLSTMPGTSRYRPSLPAVPVEPNVVGHGNAVNRNISALHAVPTYLRENERGLLHSQGSATLNVDHLIEKLELRLIQHSVVRCRPQFFARPRPRYDLLPALKYFEALASQSVPAAVDTVLLGGCSTPIPSLREEFNALSRAFAQTKGPGGARKTYLWRQHLALRAQQKYLQEQASEAATTI</sequence>
<dbReference type="InParanoid" id="A0A165BZH8"/>
<accession>A0A165BZH8</accession>